<evidence type="ECO:0000256" key="6">
    <source>
        <dbReference type="RuleBase" id="RU364082"/>
    </source>
</evidence>
<dbReference type="EC" id="1.1.1.133" evidence="3 6"/>
<proteinExistence type="inferred from homology"/>
<keyword evidence="9" id="KW-1185">Reference proteome</keyword>
<feature type="domain" description="RmlD-like substrate binding" evidence="7">
    <location>
        <begin position="1"/>
        <end position="298"/>
    </location>
</feature>
<dbReference type="PANTHER" id="PTHR10491:SF4">
    <property type="entry name" value="METHIONINE ADENOSYLTRANSFERASE 2 SUBUNIT BETA"/>
    <property type="match status" value="1"/>
</dbReference>
<evidence type="ECO:0000256" key="4">
    <source>
        <dbReference type="ARBA" id="ARBA00017099"/>
    </source>
</evidence>
<organism evidence="8 9">
    <name type="scientific">Flexibacter flexilis DSM 6793</name>
    <dbReference type="NCBI Taxonomy" id="927664"/>
    <lineage>
        <taxon>Bacteria</taxon>
        <taxon>Pseudomonadati</taxon>
        <taxon>Bacteroidota</taxon>
        <taxon>Cytophagia</taxon>
        <taxon>Cytophagales</taxon>
        <taxon>Flexibacteraceae</taxon>
        <taxon>Flexibacter</taxon>
    </lineage>
</organism>
<keyword evidence="6" id="KW-0560">Oxidoreductase</keyword>
<sequence>MKILVTGSNGLLGQKLITLLTAQENCQVIGTARGQNRLKGDFANFEYRSLDVTDAQAVEAIVSEMRPDAVIHTAAMTNVDECESKQAECRQLNVEAVRYLADSCAKHGVFLLHLSTDFIFDGTAGPYKEDVPASPISFYGQSKADAEQVVIQQAGLQWAIARTILVYGIAQDMSRSNIVLWVKKSLEDGKTIQVVDDQWRTPTLAEDLAMGCWLIVKHKAEGIFNISGEELLTPYEMAQQTAAFFGLSTDTMIRTDSSKFTQPAKRPPRTGFDITKAKTVLGYAPHTFREGIAILAEQVAAQQS</sequence>
<dbReference type="Pfam" id="PF04321">
    <property type="entry name" value="RmlD_sub_bind"/>
    <property type="match status" value="1"/>
</dbReference>
<keyword evidence="6" id="KW-0521">NADP</keyword>
<name>A0A1I1I7X9_9BACT</name>
<comment type="function">
    <text evidence="6">Catalyzes the reduction of dTDP-6-deoxy-L-lyxo-4-hexulose to yield dTDP-L-rhamnose.</text>
</comment>
<evidence type="ECO:0000259" key="7">
    <source>
        <dbReference type="Pfam" id="PF04321"/>
    </source>
</evidence>
<dbReference type="InterPro" id="IPR036291">
    <property type="entry name" value="NAD(P)-bd_dom_sf"/>
</dbReference>
<comment type="similarity">
    <text evidence="2 6">Belongs to the dTDP-4-dehydrorhamnose reductase family.</text>
</comment>
<dbReference type="Gene3D" id="3.40.50.720">
    <property type="entry name" value="NAD(P)-binding Rossmann-like Domain"/>
    <property type="match status" value="1"/>
</dbReference>
<dbReference type="AlphaFoldDB" id="A0A1I1I7X9"/>
<dbReference type="Proteomes" id="UP000199514">
    <property type="component" value="Unassembled WGS sequence"/>
</dbReference>
<dbReference type="InterPro" id="IPR005913">
    <property type="entry name" value="dTDP_dehydrorham_reduct"/>
</dbReference>
<dbReference type="GO" id="GO:0008831">
    <property type="term" value="F:dTDP-4-dehydrorhamnose reductase activity"/>
    <property type="evidence" value="ECO:0007669"/>
    <property type="project" value="UniProtKB-EC"/>
</dbReference>
<dbReference type="OrthoDB" id="9803892at2"/>
<dbReference type="UniPathway" id="UPA00124"/>
<evidence type="ECO:0000256" key="5">
    <source>
        <dbReference type="ARBA" id="ARBA00048200"/>
    </source>
</evidence>
<dbReference type="EMBL" id="FOLE01000004">
    <property type="protein sequence ID" value="SFC32286.1"/>
    <property type="molecule type" value="Genomic_DNA"/>
</dbReference>
<accession>A0A1I1I7X9</accession>
<reference evidence="8 9" key="1">
    <citation type="submission" date="2016-10" db="EMBL/GenBank/DDBJ databases">
        <authorList>
            <person name="de Groot N.N."/>
        </authorList>
    </citation>
    <scope>NUCLEOTIDE SEQUENCE [LARGE SCALE GENOMIC DNA]</scope>
    <source>
        <strain evidence="8 9">DSM 6793</strain>
    </source>
</reference>
<dbReference type="GO" id="GO:0019305">
    <property type="term" value="P:dTDP-rhamnose biosynthetic process"/>
    <property type="evidence" value="ECO:0007669"/>
    <property type="project" value="UniProtKB-UniPathway"/>
</dbReference>
<dbReference type="CDD" id="cd05254">
    <property type="entry name" value="dTDP_HR_like_SDR_e"/>
    <property type="match status" value="1"/>
</dbReference>
<comment type="catalytic activity">
    <reaction evidence="5">
        <text>dTDP-beta-L-rhamnose + NADP(+) = dTDP-4-dehydro-beta-L-rhamnose + NADPH + H(+)</text>
        <dbReference type="Rhea" id="RHEA:21796"/>
        <dbReference type="ChEBI" id="CHEBI:15378"/>
        <dbReference type="ChEBI" id="CHEBI:57510"/>
        <dbReference type="ChEBI" id="CHEBI:57783"/>
        <dbReference type="ChEBI" id="CHEBI:58349"/>
        <dbReference type="ChEBI" id="CHEBI:62830"/>
        <dbReference type="EC" id="1.1.1.133"/>
    </reaction>
</comment>
<evidence type="ECO:0000313" key="9">
    <source>
        <dbReference type="Proteomes" id="UP000199514"/>
    </source>
</evidence>
<dbReference type="STRING" id="927664.SAMN05421780_104253"/>
<protein>
    <recommendedName>
        <fullName evidence="4 6">dTDP-4-dehydrorhamnose reductase</fullName>
        <ecNumber evidence="3 6">1.1.1.133</ecNumber>
    </recommendedName>
</protein>
<gene>
    <name evidence="8" type="ORF">SAMN05421780_104253</name>
</gene>
<evidence type="ECO:0000256" key="3">
    <source>
        <dbReference type="ARBA" id="ARBA00012929"/>
    </source>
</evidence>
<dbReference type="PANTHER" id="PTHR10491">
    <property type="entry name" value="DTDP-4-DEHYDRORHAMNOSE REDUCTASE"/>
    <property type="match status" value="1"/>
</dbReference>
<comment type="pathway">
    <text evidence="1 6">Carbohydrate biosynthesis; dTDP-L-rhamnose biosynthesis.</text>
</comment>
<dbReference type="RefSeq" id="WP_091511126.1">
    <property type="nucleotide sequence ID" value="NZ_FOLE01000004.1"/>
</dbReference>
<evidence type="ECO:0000313" key="8">
    <source>
        <dbReference type="EMBL" id="SFC32286.1"/>
    </source>
</evidence>
<evidence type="ECO:0000256" key="1">
    <source>
        <dbReference type="ARBA" id="ARBA00004781"/>
    </source>
</evidence>
<dbReference type="InterPro" id="IPR029903">
    <property type="entry name" value="RmlD-like-bd"/>
</dbReference>
<evidence type="ECO:0000256" key="2">
    <source>
        <dbReference type="ARBA" id="ARBA00010944"/>
    </source>
</evidence>
<dbReference type="SUPFAM" id="SSF51735">
    <property type="entry name" value="NAD(P)-binding Rossmann-fold domains"/>
    <property type="match status" value="1"/>
</dbReference>